<dbReference type="Proteomes" id="UP000762676">
    <property type="component" value="Unassembled WGS sequence"/>
</dbReference>
<proteinExistence type="predicted"/>
<sequence length="125" mass="14130">MTWSGIKPATSRSQVLRANHSATNPNYYNTVDKRSAVSLIWFTLQILLFAPNSTTSYSKNIKSNGLKNLYGHWNKPEDKSPDDLDLVRMKTTKLSSRGMVLESADPTYNDYILYSIEVTGLFMST</sequence>
<reference evidence="1 2" key="1">
    <citation type="journal article" date="2021" name="Elife">
        <title>Chloroplast acquisition without the gene transfer in kleptoplastic sea slugs, Plakobranchus ocellatus.</title>
        <authorList>
            <person name="Maeda T."/>
            <person name="Takahashi S."/>
            <person name="Yoshida T."/>
            <person name="Shimamura S."/>
            <person name="Takaki Y."/>
            <person name="Nagai Y."/>
            <person name="Toyoda A."/>
            <person name="Suzuki Y."/>
            <person name="Arimoto A."/>
            <person name="Ishii H."/>
            <person name="Satoh N."/>
            <person name="Nishiyama T."/>
            <person name="Hasebe M."/>
            <person name="Maruyama T."/>
            <person name="Minagawa J."/>
            <person name="Obokata J."/>
            <person name="Shigenobu S."/>
        </authorList>
    </citation>
    <scope>NUCLEOTIDE SEQUENCE [LARGE SCALE GENOMIC DNA]</scope>
</reference>
<evidence type="ECO:0000313" key="1">
    <source>
        <dbReference type="EMBL" id="GFR95414.1"/>
    </source>
</evidence>
<dbReference type="EMBL" id="BMAT01008927">
    <property type="protein sequence ID" value="GFR95414.1"/>
    <property type="molecule type" value="Genomic_DNA"/>
</dbReference>
<evidence type="ECO:0000313" key="2">
    <source>
        <dbReference type="Proteomes" id="UP000762676"/>
    </source>
</evidence>
<comment type="caution">
    <text evidence="1">The sequence shown here is derived from an EMBL/GenBank/DDBJ whole genome shotgun (WGS) entry which is preliminary data.</text>
</comment>
<dbReference type="AlphaFoldDB" id="A0AAV4HCJ0"/>
<accession>A0AAV4HCJ0</accession>
<organism evidence="1 2">
    <name type="scientific">Elysia marginata</name>
    <dbReference type="NCBI Taxonomy" id="1093978"/>
    <lineage>
        <taxon>Eukaryota</taxon>
        <taxon>Metazoa</taxon>
        <taxon>Spiralia</taxon>
        <taxon>Lophotrochozoa</taxon>
        <taxon>Mollusca</taxon>
        <taxon>Gastropoda</taxon>
        <taxon>Heterobranchia</taxon>
        <taxon>Euthyneura</taxon>
        <taxon>Panpulmonata</taxon>
        <taxon>Sacoglossa</taxon>
        <taxon>Placobranchoidea</taxon>
        <taxon>Plakobranchidae</taxon>
        <taxon>Elysia</taxon>
    </lineage>
</organism>
<name>A0AAV4HCJ0_9GAST</name>
<keyword evidence="2" id="KW-1185">Reference proteome</keyword>
<gene>
    <name evidence="1" type="ORF">ElyMa_004428000</name>
</gene>
<protein>
    <submittedName>
        <fullName evidence="1">Uncharacterized protein</fullName>
    </submittedName>
</protein>